<feature type="region of interest" description="Disordered" evidence="10">
    <location>
        <begin position="290"/>
        <end position="309"/>
    </location>
</feature>
<dbReference type="InterPro" id="IPR000649">
    <property type="entry name" value="IF-2B-related"/>
</dbReference>
<evidence type="ECO:0000256" key="10">
    <source>
        <dbReference type="SAM" id="MobiDB-lite"/>
    </source>
</evidence>
<dbReference type="InterPro" id="IPR051501">
    <property type="entry name" value="eIF2B_alpha/beta/delta"/>
</dbReference>
<evidence type="ECO:0000256" key="1">
    <source>
        <dbReference type="ARBA" id="ARBA00004514"/>
    </source>
</evidence>
<evidence type="ECO:0000256" key="6">
    <source>
        <dbReference type="ARBA" id="ARBA00044208"/>
    </source>
</evidence>
<dbReference type="AlphaFoldDB" id="A0AA97PMG6"/>
<keyword evidence="3" id="KW-0963">Cytoplasm</keyword>
<keyword evidence="5" id="KW-0648">Protein biosynthesis</keyword>
<dbReference type="Proteomes" id="UP000011086">
    <property type="component" value="Unassembled WGS sequence"/>
</dbReference>
<dbReference type="PANTHER" id="PTHR45860:SF1">
    <property type="entry name" value="TRANSLATION INITIATION FACTOR EIF-2B SUBUNIT ALPHA"/>
    <property type="match status" value="1"/>
</dbReference>
<dbReference type="InterPro" id="IPR042528">
    <property type="entry name" value="elF-2B_alpha_N"/>
</dbReference>
<dbReference type="GO" id="GO:0005829">
    <property type="term" value="C:cytosol"/>
    <property type="evidence" value="ECO:0007669"/>
    <property type="project" value="UniProtKB-SubCell"/>
</dbReference>
<dbReference type="GO" id="GO:0005085">
    <property type="term" value="F:guanyl-nucleotide exchange factor activity"/>
    <property type="evidence" value="ECO:0007669"/>
    <property type="project" value="TreeGrafter"/>
</dbReference>
<sequence>MSNIVVPEMEASSQAVDAQTNTDIVETYERILASDPELTMPVAAIEALINVLGQTTSSTVMETLDIIRTAADRLRTSVPNPVPLAAGTDLFQQYLLRSLKKQDTNDAHAGFEETRQYLIRNSRVFASRAKQARAEIAERGARIIGEGSCVLTGGGSRTIAAVLLRAAEVHSAEFGSPRFKVVYVVDLRFPSNVVENLRSRGVPVAEVSERDIAHVLRTTGVDFALLGAEVLCQSGGVLSRIGTYNIVELVAAYKKPVYFAAESHKIARVYPLSQLDLPRCGVQQQVANFTTSNEPPKQTSAANEDPIDYTPPKMITKAHGRWCQRTSMAKYGYVRKDLAFDEYHARTPRRSQYMAPLIK</sequence>
<evidence type="ECO:0000256" key="9">
    <source>
        <dbReference type="RuleBase" id="RU003814"/>
    </source>
</evidence>
<evidence type="ECO:0000256" key="2">
    <source>
        <dbReference type="ARBA" id="ARBA00007251"/>
    </source>
</evidence>
<comment type="subunit">
    <text evidence="8">Component of the translation initiation factor 2B (eIF2B) complex which is a heterodecamer of two sets of five different subunits: alpha, beta, gamma, delta and epsilon. Subunits alpha, beta and delta comprise a regulatory subcomplex and subunits epsilon and gamma comprise a catalytic subcomplex. Within the complex, the hexameric regulatory complex resides at the center, with the two heterodimeric catalytic subcomplexes bound on opposite sides.</text>
</comment>
<reference evidence="11" key="1">
    <citation type="journal article" date="2012" name="PLoS Genet.">
        <title>Comparative analysis of the genomes of two field isolates of the rice blast fungus Magnaporthe oryzae.</title>
        <authorList>
            <person name="Xue M."/>
            <person name="Yang J."/>
            <person name="Li Z."/>
            <person name="Hu S."/>
            <person name="Yao N."/>
            <person name="Dean R.A."/>
            <person name="Zhao W."/>
            <person name="Shen M."/>
            <person name="Zhang H."/>
            <person name="Li C."/>
            <person name="Liu L."/>
            <person name="Cao L."/>
            <person name="Xu X."/>
            <person name="Xing Y."/>
            <person name="Hsiang T."/>
            <person name="Zhang Z."/>
            <person name="Xu J.R."/>
            <person name="Peng Y.L."/>
        </authorList>
    </citation>
    <scope>NUCLEOTIDE SEQUENCE</scope>
    <source>
        <strain evidence="11">Y34</strain>
    </source>
</reference>
<evidence type="ECO:0000256" key="5">
    <source>
        <dbReference type="ARBA" id="ARBA00022917"/>
    </source>
</evidence>
<dbReference type="InterPro" id="IPR037171">
    <property type="entry name" value="NagB/RpiA_transferase-like"/>
</dbReference>
<evidence type="ECO:0000256" key="8">
    <source>
        <dbReference type="ARBA" id="ARBA00046432"/>
    </source>
</evidence>
<protein>
    <recommendedName>
        <fullName evidence="6">Translation initiation factor eIF2B subunit alpha</fullName>
    </recommendedName>
    <alternativeName>
        <fullName evidence="7">eIF2B GDP-GTP exchange factor subunit alpha</fullName>
    </alternativeName>
</protein>
<dbReference type="GO" id="GO:0003743">
    <property type="term" value="F:translation initiation factor activity"/>
    <property type="evidence" value="ECO:0007669"/>
    <property type="project" value="UniProtKB-KW"/>
</dbReference>
<dbReference type="GO" id="GO:0005851">
    <property type="term" value="C:eukaryotic translation initiation factor 2B complex"/>
    <property type="evidence" value="ECO:0007669"/>
    <property type="project" value="TreeGrafter"/>
</dbReference>
<evidence type="ECO:0000256" key="3">
    <source>
        <dbReference type="ARBA" id="ARBA00022490"/>
    </source>
</evidence>
<dbReference type="InterPro" id="IPR042529">
    <property type="entry name" value="IF_2B-like_C"/>
</dbReference>
<evidence type="ECO:0000256" key="7">
    <source>
        <dbReference type="ARBA" id="ARBA00044236"/>
    </source>
</evidence>
<dbReference type="Gene3D" id="3.40.50.10470">
    <property type="entry name" value="Translation initiation factor eif-2b, domain 2"/>
    <property type="match status" value="1"/>
</dbReference>
<organism evidence="11">
    <name type="scientific">Pyricularia oryzae (strain Y34)</name>
    <name type="common">Rice blast fungus</name>
    <name type="synonym">Magnaporthe oryzae</name>
    <dbReference type="NCBI Taxonomy" id="1143189"/>
    <lineage>
        <taxon>Eukaryota</taxon>
        <taxon>Fungi</taxon>
        <taxon>Dikarya</taxon>
        <taxon>Ascomycota</taxon>
        <taxon>Pezizomycotina</taxon>
        <taxon>Sordariomycetes</taxon>
        <taxon>Sordariomycetidae</taxon>
        <taxon>Magnaporthales</taxon>
        <taxon>Pyriculariaceae</taxon>
        <taxon>Pyricularia</taxon>
    </lineage>
</organism>
<evidence type="ECO:0000256" key="4">
    <source>
        <dbReference type="ARBA" id="ARBA00022540"/>
    </source>
</evidence>
<comment type="subcellular location">
    <subcellularLocation>
        <location evidence="1">Cytoplasm</location>
        <location evidence="1">Cytosol</location>
    </subcellularLocation>
</comment>
<dbReference type="Pfam" id="PF01008">
    <property type="entry name" value="IF-2B"/>
    <property type="match status" value="1"/>
</dbReference>
<gene>
    <name evidence="11" type="ORF">OOU_Y34scaffold00464g94</name>
</gene>
<dbReference type="EMBL" id="JH793434">
    <property type="protein sequence ID" value="ELQ40012.1"/>
    <property type="molecule type" value="Genomic_DNA"/>
</dbReference>
<accession>A0AA97PMG6</accession>
<name>A0AA97PMG6_PYRO3</name>
<evidence type="ECO:0000313" key="11">
    <source>
        <dbReference type="EMBL" id="ELQ40012.1"/>
    </source>
</evidence>
<dbReference type="SUPFAM" id="SSF100950">
    <property type="entry name" value="NagB/RpiA/CoA transferase-like"/>
    <property type="match status" value="1"/>
</dbReference>
<dbReference type="Gene3D" id="1.20.120.1070">
    <property type="entry name" value="Translation initiation factor eIF-2B, N-terminal domain"/>
    <property type="match status" value="1"/>
</dbReference>
<keyword evidence="4 11" id="KW-0396">Initiation factor</keyword>
<feature type="compositionally biased region" description="Polar residues" evidence="10">
    <location>
        <begin position="290"/>
        <end position="302"/>
    </location>
</feature>
<dbReference type="PANTHER" id="PTHR45860">
    <property type="entry name" value="TRANSLATION INITIATION FACTOR EIF-2B SUBUNIT ALPHA"/>
    <property type="match status" value="1"/>
</dbReference>
<comment type="similarity">
    <text evidence="2 9">Belongs to the eIF-2B alpha/beta/delta subunits family.</text>
</comment>
<proteinExistence type="inferred from homology"/>